<dbReference type="AlphaFoldDB" id="A0A974S1B9"/>
<dbReference type="FunFam" id="3.30.300.30:FF:000008">
    <property type="entry name" value="2,3-dihydroxybenzoate-AMP ligase"/>
    <property type="match status" value="1"/>
</dbReference>
<dbReference type="RefSeq" id="WP_040375164.1">
    <property type="nucleotide sequence ID" value="NZ_CP068053.1"/>
</dbReference>
<proteinExistence type="inferred from homology"/>
<dbReference type="PANTHER" id="PTHR24096">
    <property type="entry name" value="LONG-CHAIN-FATTY-ACID--COA LIGASE"/>
    <property type="match status" value="1"/>
</dbReference>
<gene>
    <name evidence="5" type="ORF">I6J18_05780</name>
</gene>
<evidence type="ECO:0000259" key="3">
    <source>
        <dbReference type="Pfam" id="PF00501"/>
    </source>
</evidence>
<feature type="domain" description="AMP-dependent synthetase/ligase" evidence="3">
    <location>
        <begin position="7"/>
        <end position="366"/>
    </location>
</feature>
<organism evidence="5 6">
    <name type="scientific">Peribacillus psychrosaccharolyticus</name>
    <name type="common">Bacillus psychrosaccharolyticus</name>
    <dbReference type="NCBI Taxonomy" id="1407"/>
    <lineage>
        <taxon>Bacteria</taxon>
        <taxon>Bacillati</taxon>
        <taxon>Bacillota</taxon>
        <taxon>Bacilli</taxon>
        <taxon>Bacillales</taxon>
        <taxon>Bacillaceae</taxon>
        <taxon>Peribacillus</taxon>
    </lineage>
</organism>
<dbReference type="GO" id="GO:0016405">
    <property type="term" value="F:CoA-ligase activity"/>
    <property type="evidence" value="ECO:0007669"/>
    <property type="project" value="TreeGrafter"/>
</dbReference>
<dbReference type="Gene3D" id="3.30.300.30">
    <property type="match status" value="1"/>
</dbReference>
<evidence type="ECO:0000313" key="6">
    <source>
        <dbReference type="Proteomes" id="UP000595254"/>
    </source>
</evidence>
<comment type="similarity">
    <text evidence="1">Belongs to the ATP-dependent AMP-binding enzyme family.</text>
</comment>
<dbReference type="Pfam" id="PF13193">
    <property type="entry name" value="AMP-binding_C"/>
    <property type="match status" value="1"/>
</dbReference>
<feature type="domain" description="AMP-binding enzyme C-terminal" evidence="4">
    <location>
        <begin position="417"/>
        <end position="491"/>
    </location>
</feature>
<evidence type="ECO:0000256" key="1">
    <source>
        <dbReference type="ARBA" id="ARBA00006432"/>
    </source>
</evidence>
<sequence>MNLTQLLEENIKTYGEYPLLYDRDKHYTNIEVKEQAMKIAAGLKALGLAAGDRVIVCMPNCPEVLFCYQGITRAGAIIVPVMFTLHSREIHFIAANCGAKAVITSSLVRNKIEEGMIGLKESPILISIDEMENDKILNLFKLMNKSHQTTLMECEPNEEETAVILYTSGTTGQPKGVRQTHKNLYSNALSSYKHSESERGTTLGILPLAHAYGLTLSNIAFIAGSSIVIFAKFDTKGIFEAIEKYKVRSFSAVPAMIHALLGSPDSENYNLSSFQYIGSGSAPLPISVIHAFQQKFKADIHEGYGLSEASAIVTAQRKGMEYKPGSVGIPIPGVELKIIAANGAELPVGHVGEVVVRGDNVTPGYYNNREESEKAIKDGWLHTGDLGKIDEDGYLFIVDRQKDLIIRGGFNIYPRDLEEILNHHKGVSEAAIIGLPDEKMGEQVVACVVKNSESELTEQELIAYCQEHLAKNKTPTKIVFLDALPRNGVGKILKNHLRSSLSGKQSVPNEM</sequence>
<dbReference type="SUPFAM" id="SSF56801">
    <property type="entry name" value="Acetyl-CoA synthetase-like"/>
    <property type="match status" value="1"/>
</dbReference>
<keyword evidence="2 5" id="KW-0436">Ligase</keyword>
<dbReference type="NCBIfam" id="NF004837">
    <property type="entry name" value="PRK06187.1"/>
    <property type="match status" value="1"/>
</dbReference>
<evidence type="ECO:0000256" key="2">
    <source>
        <dbReference type="ARBA" id="ARBA00022598"/>
    </source>
</evidence>
<dbReference type="Gene3D" id="3.40.50.12780">
    <property type="entry name" value="N-terminal domain of ligase-like"/>
    <property type="match status" value="1"/>
</dbReference>
<reference evidence="5 6" key="1">
    <citation type="submission" date="2021-01" db="EMBL/GenBank/DDBJ databases">
        <title>FDA dAtabase for Regulatory Grade micrObial Sequences (FDA-ARGOS): Supporting development and validation of Infectious Disease Dx tests.</title>
        <authorList>
            <person name="Nelson B."/>
            <person name="Plummer A."/>
            <person name="Tallon L."/>
            <person name="Sadzewicz L."/>
            <person name="Zhao X."/>
            <person name="Boylan J."/>
            <person name="Ott S."/>
            <person name="Bowen H."/>
            <person name="Vavikolanu K."/>
            <person name="Mehta A."/>
            <person name="Aluvathingal J."/>
            <person name="Nadendla S."/>
            <person name="Myers T."/>
            <person name="Yan Y."/>
            <person name="Sichtig H."/>
        </authorList>
    </citation>
    <scope>NUCLEOTIDE SEQUENCE [LARGE SCALE GENOMIC DNA]</scope>
    <source>
        <strain evidence="5 6">FDAARGOS_1161</strain>
    </source>
</reference>
<dbReference type="Proteomes" id="UP000595254">
    <property type="component" value="Chromosome"/>
</dbReference>
<keyword evidence="6" id="KW-1185">Reference proteome</keyword>
<dbReference type="InterPro" id="IPR042099">
    <property type="entry name" value="ANL_N_sf"/>
</dbReference>
<dbReference type="EMBL" id="CP068053">
    <property type="protein sequence ID" value="QQT01376.1"/>
    <property type="molecule type" value="Genomic_DNA"/>
</dbReference>
<dbReference type="InterPro" id="IPR025110">
    <property type="entry name" value="AMP-bd_C"/>
</dbReference>
<dbReference type="PROSITE" id="PS00455">
    <property type="entry name" value="AMP_BINDING"/>
    <property type="match status" value="1"/>
</dbReference>
<dbReference type="InterPro" id="IPR020845">
    <property type="entry name" value="AMP-binding_CS"/>
</dbReference>
<evidence type="ECO:0000259" key="4">
    <source>
        <dbReference type="Pfam" id="PF13193"/>
    </source>
</evidence>
<protein>
    <submittedName>
        <fullName evidence="5">Long-chain-fatty-acid--CoA ligase</fullName>
    </submittedName>
</protein>
<dbReference type="Pfam" id="PF00501">
    <property type="entry name" value="AMP-binding"/>
    <property type="match status" value="1"/>
</dbReference>
<dbReference type="InterPro" id="IPR045851">
    <property type="entry name" value="AMP-bd_C_sf"/>
</dbReference>
<evidence type="ECO:0000313" key="5">
    <source>
        <dbReference type="EMBL" id="QQT01376.1"/>
    </source>
</evidence>
<dbReference type="InterPro" id="IPR000873">
    <property type="entry name" value="AMP-dep_synth/lig_dom"/>
</dbReference>
<dbReference type="KEGG" id="ppsr:I6J18_05780"/>
<accession>A0A974S1B9</accession>
<name>A0A974S1B9_PERPY</name>